<evidence type="ECO:0000313" key="2">
    <source>
        <dbReference type="Proteomes" id="UP000431826"/>
    </source>
</evidence>
<protein>
    <recommendedName>
        <fullName evidence="3">TnsA endonuclease N-terminal domain-containing protein</fullName>
    </recommendedName>
</protein>
<organism evidence="1 2">
    <name type="scientific">Streptomyces tubercidicus</name>
    <dbReference type="NCBI Taxonomy" id="47759"/>
    <lineage>
        <taxon>Bacteria</taxon>
        <taxon>Bacillati</taxon>
        <taxon>Actinomycetota</taxon>
        <taxon>Actinomycetes</taxon>
        <taxon>Kitasatosporales</taxon>
        <taxon>Streptomycetaceae</taxon>
        <taxon>Streptomyces</taxon>
    </lineage>
</organism>
<gene>
    <name evidence="1" type="ORF">Stube_32710</name>
</gene>
<sequence length="259" mass="29717">MRGANADTLATRADTRGLGGVVDVAATVSIRHQRGALLEDRDWRTVPADLLQSACPWRTFRWHKGQKHYSGTYWSATMRDHVIYESRLELSRLLFADFDPAVRGIVAQPFLLKTVLEGRGRRHIPDYLLLTEQVPVVVDVKPLHRLSKPEVAITFDWTRQAVELRGWKYEVWSEPPAVELENIRFLAGYRRDWLFSPEVLEDLRGVELDGVSLRQAARCLPDRPESQVCSAIRHLLWKQSLVTDLNRPLGPSHVLRWVA</sequence>
<dbReference type="NCBIfam" id="NF033179">
    <property type="entry name" value="TnsA_like_Actin"/>
    <property type="match status" value="1"/>
</dbReference>
<proteinExistence type="predicted"/>
<evidence type="ECO:0008006" key="3">
    <source>
        <dbReference type="Google" id="ProtNLM"/>
    </source>
</evidence>
<reference evidence="1 2" key="1">
    <citation type="submission" date="2019-12" db="EMBL/GenBank/DDBJ databases">
        <title>Whole genome shotgun sequence of Streptomyces tubercidicus NBRC 13090.</title>
        <authorList>
            <person name="Ichikawa N."/>
            <person name="Kimura A."/>
            <person name="Kitahashi Y."/>
            <person name="Komaki H."/>
            <person name="Tamura T."/>
        </authorList>
    </citation>
    <scope>NUCLEOTIDE SEQUENCE [LARGE SCALE GENOMIC DNA]</scope>
    <source>
        <strain evidence="1 2">NBRC 13090</strain>
    </source>
</reference>
<comment type="caution">
    <text evidence="1">The sequence shown here is derived from an EMBL/GenBank/DDBJ whole genome shotgun (WGS) entry which is preliminary data.</text>
</comment>
<name>A0A640UR70_9ACTN</name>
<keyword evidence="2" id="KW-1185">Reference proteome</keyword>
<dbReference type="AlphaFoldDB" id="A0A640UR70"/>
<dbReference type="EMBL" id="BLIR01000001">
    <property type="protein sequence ID" value="GFE38598.1"/>
    <property type="molecule type" value="Genomic_DNA"/>
</dbReference>
<dbReference type="Proteomes" id="UP000431826">
    <property type="component" value="Unassembled WGS sequence"/>
</dbReference>
<dbReference type="InterPro" id="IPR048000">
    <property type="entry name" value="TnsA-like"/>
</dbReference>
<accession>A0A640UR70</accession>
<evidence type="ECO:0000313" key="1">
    <source>
        <dbReference type="EMBL" id="GFE38598.1"/>
    </source>
</evidence>